<reference evidence="20 21" key="1">
    <citation type="submission" date="2018-10" db="EMBL/GenBank/DDBJ databases">
        <title>Cohnella sp. M2MS4P-1, whole genome shotgun sequence.</title>
        <authorList>
            <person name="Tuo L."/>
        </authorList>
    </citation>
    <scope>NUCLEOTIDE SEQUENCE [LARGE SCALE GENOMIC DNA]</scope>
    <source>
        <strain evidence="20 21">M2MS4P-1</strain>
    </source>
</reference>
<comment type="function">
    <text evidence="15">Member of the two-component regulatory system HssS/HssR involved in intracellular heme homeostasis and tempering of staphylococcal virulence. HssS functions as a heme sensor histidine kinase which is autophosphorylated at a histidine residue and transfers its phosphate group to an aspartate residue of HssR. HssR/HssS activates the expression of hrtAB, an efflux pump, in response to extracellular heme, hemin, hemoglobin or blood.</text>
</comment>
<dbReference type="AlphaFoldDB" id="A0A494XH45"/>
<evidence type="ECO:0000256" key="1">
    <source>
        <dbReference type="ARBA" id="ARBA00000085"/>
    </source>
</evidence>
<evidence type="ECO:0000256" key="5">
    <source>
        <dbReference type="ARBA" id="ARBA00022553"/>
    </source>
</evidence>
<evidence type="ECO:0000259" key="19">
    <source>
        <dbReference type="PROSITE" id="PS50885"/>
    </source>
</evidence>
<dbReference type="SUPFAM" id="SSF47384">
    <property type="entry name" value="Homodimeric domain of signal transducing histidine kinase"/>
    <property type="match status" value="1"/>
</dbReference>
<dbReference type="Pfam" id="PF02518">
    <property type="entry name" value="HATPase_c"/>
    <property type="match status" value="1"/>
</dbReference>
<keyword evidence="6" id="KW-0808">Transferase</keyword>
<evidence type="ECO:0000256" key="12">
    <source>
        <dbReference type="ARBA" id="ARBA00023012"/>
    </source>
</evidence>
<name>A0A494XH45_9BACL</name>
<dbReference type="SUPFAM" id="SSF158472">
    <property type="entry name" value="HAMP domain-like"/>
    <property type="match status" value="1"/>
</dbReference>
<evidence type="ECO:0000256" key="11">
    <source>
        <dbReference type="ARBA" id="ARBA00022989"/>
    </source>
</evidence>
<dbReference type="InterPro" id="IPR036890">
    <property type="entry name" value="HATPase_C_sf"/>
</dbReference>
<dbReference type="InterPro" id="IPR050398">
    <property type="entry name" value="HssS/ArlS-like"/>
</dbReference>
<dbReference type="PRINTS" id="PR00344">
    <property type="entry name" value="BCTRLSENSOR"/>
</dbReference>
<dbReference type="CDD" id="cd00075">
    <property type="entry name" value="HATPase"/>
    <property type="match status" value="1"/>
</dbReference>
<gene>
    <name evidence="20" type="ORF">D7Z26_19785</name>
</gene>
<keyword evidence="9 20" id="KW-0418">Kinase</keyword>
<dbReference type="PROSITE" id="PS50109">
    <property type="entry name" value="HIS_KIN"/>
    <property type="match status" value="1"/>
</dbReference>
<dbReference type="Gene3D" id="3.30.565.10">
    <property type="entry name" value="Histidine kinase-like ATPase, C-terminal domain"/>
    <property type="match status" value="1"/>
</dbReference>
<dbReference type="SMART" id="SM00304">
    <property type="entry name" value="HAMP"/>
    <property type="match status" value="1"/>
</dbReference>
<evidence type="ECO:0000256" key="9">
    <source>
        <dbReference type="ARBA" id="ARBA00022777"/>
    </source>
</evidence>
<dbReference type="Gene3D" id="6.10.340.10">
    <property type="match status" value="1"/>
</dbReference>
<evidence type="ECO:0000313" key="21">
    <source>
        <dbReference type="Proteomes" id="UP000282076"/>
    </source>
</evidence>
<evidence type="ECO:0000256" key="7">
    <source>
        <dbReference type="ARBA" id="ARBA00022692"/>
    </source>
</evidence>
<dbReference type="OrthoDB" id="9813151at2"/>
<comment type="catalytic activity">
    <reaction evidence="1">
        <text>ATP + protein L-histidine = ADP + protein N-phospho-L-histidine.</text>
        <dbReference type="EC" id="2.7.13.3"/>
    </reaction>
</comment>
<keyword evidence="4" id="KW-1003">Cell membrane</keyword>
<dbReference type="Gene3D" id="1.10.287.130">
    <property type="match status" value="1"/>
</dbReference>
<accession>A0A494XH45</accession>
<dbReference type="InterPro" id="IPR003660">
    <property type="entry name" value="HAMP_dom"/>
</dbReference>
<dbReference type="InterPro" id="IPR003594">
    <property type="entry name" value="HATPase_dom"/>
</dbReference>
<organism evidence="20 21">
    <name type="scientific">Cohnella endophytica</name>
    <dbReference type="NCBI Taxonomy" id="2419778"/>
    <lineage>
        <taxon>Bacteria</taxon>
        <taxon>Bacillati</taxon>
        <taxon>Bacillota</taxon>
        <taxon>Bacilli</taxon>
        <taxon>Bacillales</taxon>
        <taxon>Paenibacillaceae</taxon>
        <taxon>Cohnella</taxon>
    </lineage>
</organism>
<sequence length="460" mass="51480">MRTLYVRIVLTFMAIAFVSGIVGVLLTSLYYEDQMKSINERKILDMGQSISRLYEKEPAINLDAYLQGIAELGFQIYAVDDRGEGKAYGAPFKHGKLDNATIQAVLGGEIYHGMKEENARLKLVSFFENSIRNTVGIPLSTQEGSVALFVRPDLEKQIGEIRVIVAVLLGFTFVTSLVLIVVLTRYIVKPLNVLKQATQRIVQGKFDVDLESSRGRKDEIGELARHFAHMARSVGQLDRMRQDFVANVSHEFQSPLTSIQGFARTMLDKEATPEQSEQYLEIIERESKRLSALSKQLLKLAALEQEDQKLQYVAFRLDEQIREILITLEWQWAEKKLNLELDLPEVTVSADSNLLHEVWLNLLANAIHYTESGGTIGVSIREEERSLVVEISDTGIGIEESELSQVFERFHKADKARNRASSGSGLGLSIVSIIVSLHGGTVEARSKVGKGSTFAVRLPR</sequence>
<dbReference type="SMART" id="SM00387">
    <property type="entry name" value="HATPase_c"/>
    <property type="match status" value="1"/>
</dbReference>
<keyword evidence="10" id="KW-0067">ATP-binding</keyword>
<dbReference type="RefSeq" id="WP_120978741.1">
    <property type="nucleotide sequence ID" value="NZ_RBZM01000008.1"/>
</dbReference>
<keyword evidence="12" id="KW-0902">Two-component regulatory system</keyword>
<dbReference type="GO" id="GO:0005524">
    <property type="term" value="F:ATP binding"/>
    <property type="evidence" value="ECO:0007669"/>
    <property type="project" value="UniProtKB-KW"/>
</dbReference>
<feature type="transmembrane region" description="Helical" evidence="17">
    <location>
        <begin position="6"/>
        <end position="31"/>
    </location>
</feature>
<dbReference type="FunFam" id="1.10.287.130:FF:000001">
    <property type="entry name" value="Two-component sensor histidine kinase"/>
    <property type="match status" value="1"/>
</dbReference>
<dbReference type="InterPro" id="IPR036097">
    <property type="entry name" value="HisK_dim/P_sf"/>
</dbReference>
<dbReference type="InterPro" id="IPR005467">
    <property type="entry name" value="His_kinase_dom"/>
</dbReference>
<feature type="domain" description="HAMP" evidence="19">
    <location>
        <begin position="185"/>
        <end position="239"/>
    </location>
</feature>
<keyword evidence="8" id="KW-0547">Nucleotide-binding</keyword>
<evidence type="ECO:0000256" key="10">
    <source>
        <dbReference type="ARBA" id="ARBA00022840"/>
    </source>
</evidence>
<evidence type="ECO:0000256" key="2">
    <source>
        <dbReference type="ARBA" id="ARBA00004651"/>
    </source>
</evidence>
<dbReference type="PANTHER" id="PTHR45528:SF11">
    <property type="entry name" value="HISTIDINE KINASE"/>
    <property type="match status" value="1"/>
</dbReference>
<keyword evidence="21" id="KW-1185">Reference proteome</keyword>
<evidence type="ECO:0000256" key="4">
    <source>
        <dbReference type="ARBA" id="ARBA00022475"/>
    </source>
</evidence>
<proteinExistence type="predicted"/>
<evidence type="ECO:0000256" key="16">
    <source>
        <dbReference type="ARBA" id="ARBA00040841"/>
    </source>
</evidence>
<keyword evidence="13" id="KW-0843">Virulence</keyword>
<dbReference type="CDD" id="cd06225">
    <property type="entry name" value="HAMP"/>
    <property type="match status" value="1"/>
</dbReference>
<keyword evidence="14 17" id="KW-0472">Membrane</keyword>
<keyword evidence="11 17" id="KW-1133">Transmembrane helix</keyword>
<evidence type="ECO:0000256" key="14">
    <source>
        <dbReference type="ARBA" id="ARBA00023136"/>
    </source>
</evidence>
<feature type="transmembrane region" description="Helical" evidence="17">
    <location>
        <begin position="163"/>
        <end position="188"/>
    </location>
</feature>
<keyword evidence="5" id="KW-0597">Phosphoprotein</keyword>
<evidence type="ECO:0000256" key="15">
    <source>
        <dbReference type="ARBA" id="ARBA00037219"/>
    </source>
</evidence>
<dbReference type="InterPro" id="IPR004358">
    <property type="entry name" value="Sig_transdc_His_kin-like_C"/>
</dbReference>
<dbReference type="CDD" id="cd00082">
    <property type="entry name" value="HisKA"/>
    <property type="match status" value="1"/>
</dbReference>
<evidence type="ECO:0000313" key="20">
    <source>
        <dbReference type="EMBL" id="RKP50057.1"/>
    </source>
</evidence>
<evidence type="ECO:0000256" key="13">
    <source>
        <dbReference type="ARBA" id="ARBA00023026"/>
    </source>
</evidence>
<dbReference type="Proteomes" id="UP000282076">
    <property type="component" value="Unassembled WGS sequence"/>
</dbReference>
<dbReference type="EMBL" id="RBZM01000008">
    <property type="protein sequence ID" value="RKP50057.1"/>
    <property type="molecule type" value="Genomic_DNA"/>
</dbReference>
<dbReference type="GO" id="GO:0005886">
    <property type="term" value="C:plasma membrane"/>
    <property type="evidence" value="ECO:0007669"/>
    <property type="project" value="UniProtKB-SubCell"/>
</dbReference>
<evidence type="ECO:0000259" key="18">
    <source>
        <dbReference type="PROSITE" id="PS50109"/>
    </source>
</evidence>
<dbReference type="EC" id="2.7.13.3" evidence="3"/>
<dbReference type="Pfam" id="PF00512">
    <property type="entry name" value="HisKA"/>
    <property type="match status" value="1"/>
</dbReference>
<dbReference type="PANTHER" id="PTHR45528">
    <property type="entry name" value="SENSOR HISTIDINE KINASE CPXA"/>
    <property type="match status" value="1"/>
</dbReference>
<evidence type="ECO:0000256" key="6">
    <source>
        <dbReference type="ARBA" id="ARBA00022679"/>
    </source>
</evidence>
<dbReference type="SUPFAM" id="SSF55874">
    <property type="entry name" value="ATPase domain of HSP90 chaperone/DNA topoisomerase II/histidine kinase"/>
    <property type="match status" value="1"/>
</dbReference>
<evidence type="ECO:0000256" key="8">
    <source>
        <dbReference type="ARBA" id="ARBA00022741"/>
    </source>
</evidence>
<protein>
    <recommendedName>
        <fullName evidence="16">Heme sensor protein HssS</fullName>
        <ecNumber evidence="3">2.7.13.3</ecNumber>
    </recommendedName>
</protein>
<feature type="domain" description="Histidine kinase" evidence="18">
    <location>
        <begin position="247"/>
        <end position="460"/>
    </location>
</feature>
<evidence type="ECO:0000256" key="3">
    <source>
        <dbReference type="ARBA" id="ARBA00012438"/>
    </source>
</evidence>
<dbReference type="InterPro" id="IPR003661">
    <property type="entry name" value="HisK_dim/P_dom"/>
</dbReference>
<dbReference type="PROSITE" id="PS50885">
    <property type="entry name" value="HAMP"/>
    <property type="match status" value="1"/>
</dbReference>
<dbReference type="Pfam" id="PF00672">
    <property type="entry name" value="HAMP"/>
    <property type="match status" value="1"/>
</dbReference>
<dbReference type="FunFam" id="3.30.565.10:FF:000006">
    <property type="entry name" value="Sensor histidine kinase WalK"/>
    <property type="match status" value="1"/>
</dbReference>
<dbReference type="SMART" id="SM00388">
    <property type="entry name" value="HisKA"/>
    <property type="match status" value="1"/>
</dbReference>
<keyword evidence="7 17" id="KW-0812">Transmembrane</keyword>
<comment type="caution">
    <text evidence="20">The sequence shown here is derived from an EMBL/GenBank/DDBJ whole genome shotgun (WGS) entry which is preliminary data.</text>
</comment>
<evidence type="ECO:0000256" key="17">
    <source>
        <dbReference type="SAM" id="Phobius"/>
    </source>
</evidence>
<comment type="subcellular location">
    <subcellularLocation>
        <location evidence="2">Cell membrane</location>
        <topology evidence="2">Multi-pass membrane protein</topology>
    </subcellularLocation>
</comment>
<dbReference type="GO" id="GO:0000155">
    <property type="term" value="F:phosphorelay sensor kinase activity"/>
    <property type="evidence" value="ECO:0007669"/>
    <property type="project" value="InterPro"/>
</dbReference>